<proteinExistence type="predicted"/>
<accession>A0A645BDZ8</accession>
<evidence type="ECO:0000256" key="4">
    <source>
        <dbReference type="ARBA" id="ARBA00022839"/>
    </source>
</evidence>
<dbReference type="GO" id="GO:0006308">
    <property type="term" value="P:DNA catabolic process"/>
    <property type="evidence" value="ECO:0007669"/>
    <property type="project" value="InterPro"/>
</dbReference>
<dbReference type="PANTHER" id="PTHR30008">
    <property type="entry name" value="EXODEOXYRIBONUCLEASE 7 LARGE SUBUNIT"/>
    <property type="match status" value="1"/>
</dbReference>
<dbReference type="EC" id="3.1.11.6" evidence="7"/>
<feature type="domain" description="Exonuclease VII large subunit C-terminal" evidence="5">
    <location>
        <begin position="193"/>
        <end position="395"/>
    </location>
</feature>
<evidence type="ECO:0000313" key="7">
    <source>
        <dbReference type="EMBL" id="MPM62871.1"/>
    </source>
</evidence>
<dbReference type="Pfam" id="PF02601">
    <property type="entry name" value="Exonuc_VII_L"/>
    <property type="match status" value="1"/>
</dbReference>
<dbReference type="GO" id="GO:0003676">
    <property type="term" value="F:nucleic acid binding"/>
    <property type="evidence" value="ECO:0007669"/>
    <property type="project" value="InterPro"/>
</dbReference>
<evidence type="ECO:0000256" key="1">
    <source>
        <dbReference type="ARBA" id="ARBA00022490"/>
    </source>
</evidence>
<evidence type="ECO:0000259" key="5">
    <source>
        <dbReference type="Pfam" id="PF02601"/>
    </source>
</evidence>
<organism evidence="7">
    <name type="scientific">bioreactor metagenome</name>
    <dbReference type="NCBI Taxonomy" id="1076179"/>
    <lineage>
        <taxon>unclassified sequences</taxon>
        <taxon>metagenomes</taxon>
        <taxon>ecological metagenomes</taxon>
    </lineage>
</organism>
<dbReference type="NCBIfam" id="TIGR00237">
    <property type="entry name" value="xseA"/>
    <property type="match status" value="1"/>
</dbReference>
<keyword evidence="1" id="KW-0963">Cytoplasm</keyword>
<gene>
    <name evidence="7" type="primary">xseA_30</name>
    <name evidence="7" type="ORF">SDC9_109749</name>
</gene>
<dbReference type="InterPro" id="IPR025824">
    <property type="entry name" value="OB-fold_nuc-bd_dom"/>
</dbReference>
<dbReference type="InterPro" id="IPR003753">
    <property type="entry name" value="Exonuc_VII_L"/>
</dbReference>
<dbReference type="Pfam" id="PF13742">
    <property type="entry name" value="tRNA_anti_2"/>
    <property type="match status" value="1"/>
</dbReference>
<keyword evidence="3 7" id="KW-0378">Hydrolase</keyword>
<evidence type="ECO:0000256" key="3">
    <source>
        <dbReference type="ARBA" id="ARBA00022801"/>
    </source>
</evidence>
<comment type="caution">
    <text evidence="7">The sequence shown here is derived from an EMBL/GenBank/DDBJ whole genome shotgun (WGS) entry which is preliminary data.</text>
</comment>
<dbReference type="GO" id="GO:0008855">
    <property type="term" value="F:exodeoxyribonuclease VII activity"/>
    <property type="evidence" value="ECO:0007669"/>
    <property type="project" value="UniProtKB-EC"/>
</dbReference>
<sequence length="454" mass="51790">MKANSGRRVLGLSLASRLLPENMAVDICIDDFYRAKVQYYDYICMRRSIKKFKMERADSITLHELLMRVKRVVEDNVSGYYWIKAEISEIKNHPTGHCYLELCDKAGDDSPVNAKVQAMIWSNSYRLIKPYFETSTGYQLGKGMHILVKGQVQYSPIYGLSIVITDIDPSFTVGEAELQRQKTIKRLRDEGMMEMNSTIPIPTLPRRLAIVSSDSAAGYLDFMKHLHENGYGFRFQTTLFNSPMQGATAPKGIIESLDKIAYLQEQFDIVVIIRGGGSVQDLSCFDDYELCANIAQFPLPVITGIGHEQDFHIADMVAHTNLKTPTAAAGFLLDIFVREDMQISFLSRRLLLSLQRRMADEYAKVESISNKTISLATTRIKEEHHRLDIMQQRITMNNPYRLLERGFTIITRNDKRVTDIANLKQGDDIQVLMNEGTIECEVKNVVKHEMYGKE</sequence>
<feature type="domain" description="OB-fold nucleic acid binding" evidence="6">
    <location>
        <begin position="61"/>
        <end position="168"/>
    </location>
</feature>
<dbReference type="PANTHER" id="PTHR30008:SF0">
    <property type="entry name" value="EXODEOXYRIBONUCLEASE 7 LARGE SUBUNIT"/>
    <property type="match status" value="1"/>
</dbReference>
<dbReference type="GO" id="GO:0009318">
    <property type="term" value="C:exodeoxyribonuclease VII complex"/>
    <property type="evidence" value="ECO:0007669"/>
    <property type="project" value="InterPro"/>
</dbReference>
<dbReference type="EMBL" id="VSSQ01019092">
    <property type="protein sequence ID" value="MPM62871.1"/>
    <property type="molecule type" value="Genomic_DNA"/>
</dbReference>
<name>A0A645BDZ8_9ZZZZ</name>
<keyword evidence="4" id="KW-0269">Exonuclease</keyword>
<keyword evidence="2" id="KW-0540">Nuclease</keyword>
<reference evidence="7" key="1">
    <citation type="submission" date="2019-08" db="EMBL/GenBank/DDBJ databases">
        <authorList>
            <person name="Kucharzyk K."/>
            <person name="Murdoch R.W."/>
            <person name="Higgins S."/>
            <person name="Loffler F."/>
        </authorList>
    </citation>
    <scope>NUCLEOTIDE SEQUENCE</scope>
</reference>
<evidence type="ECO:0000256" key="2">
    <source>
        <dbReference type="ARBA" id="ARBA00022722"/>
    </source>
</evidence>
<dbReference type="InterPro" id="IPR020579">
    <property type="entry name" value="Exonuc_VII_lsu_C"/>
</dbReference>
<evidence type="ECO:0000259" key="6">
    <source>
        <dbReference type="Pfam" id="PF13742"/>
    </source>
</evidence>
<dbReference type="AlphaFoldDB" id="A0A645BDZ8"/>
<dbReference type="CDD" id="cd04489">
    <property type="entry name" value="ExoVII_LU_OBF"/>
    <property type="match status" value="1"/>
</dbReference>
<protein>
    <submittedName>
        <fullName evidence="7">Exodeoxyribonuclease 7 large subunit</fullName>
        <ecNumber evidence="7">3.1.11.6</ecNumber>
    </submittedName>
</protein>